<evidence type="ECO:0000259" key="7">
    <source>
        <dbReference type="PROSITE" id="PS50112"/>
    </source>
</evidence>
<dbReference type="InterPro" id="IPR013767">
    <property type="entry name" value="PAS_fold"/>
</dbReference>
<proteinExistence type="predicted"/>
<keyword evidence="2 6" id="KW-0812">Transmembrane</keyword>
<feature type="transmembrane region" description="Helical" evidence="6">
    <location>
        <begin position="49"/>
        <end position="71"/>
    </location>
</feature>
<evidence type="ECO:0000256" key="4">
    <source>
        <dbReference type="ARBA" id="ARBA00023136"/>
    </source>
</evidence>
<dbReference type="InterPro" id="IPR042240">
    <property type="entry name" value="CHASE_sf"/>
</dbReference>
<evidence type="ECO:0000313" key="10">
    <source>
        <dbReference type="Proteomes" id="UP001431209"/>
    </source>
</evidence>
<protein>
    <submittedName>
        <fullName evidence="9">Sensor protein FixL</fullName>
    </submittedName>
</protein>
<accession>A0AAW2ZI95</accession>
<evidence type="ECO:0000259" key="8">
    <source>
        <dbReference type="PROSITE" id="PS50839"/>
    </source>
</evidence>
<dbReference type="Pfam" id="PF03924">
    <property type="entry name" value="CHASE"/>
    <property type="match status" value="1"/>
</dbReference>
<evidence type="ECO:0000256" key="2">
    <source>
        <dbReference type="ARBA" id="ARBA00022692"/>
    </source>
</evidence>
<dbReference type="SMART" id="SM01079">
    <property type="entry name" value="CHASE"/>
    <property type="match status" value="1"/>
</dbReference>
<feature type="domain" description="CHASE" evidence="8">
    <location>
        <begin position="196"/>
        <end position="278"/>
    </location>
</feature>
<feature type="region of interest" description="Disordered" evidence="5">
    <location>
        <begin position="1"/>
        <end position="31"/>
    </location>
</feature>
<dbReference type="NCBIfam" id="TIGR00229">
    <property type="entry name" value="sensory_box"/>
    <property type="match status" value="1"/>
</dbReference>
<evidence type="ECO:0000256" key="6">
    <source>
        <dbReference type="SAM" id="Phobius"/>
    </source>
</evidence>
<dbReference type="PROSITE" id="PS50839">
    <property type="entry name" value="CHASE"/>
    <property type="match status" value="1"/>
</dbReference>
<dbReference type="CDD" id="cd00130">
    <property type="entry name" value="PAS"/>
    <property type="match status" value="1"/>
</dbReference>
<dbReference type="GO" id="GO:0007165">
    <property type="term" value="P:signal transduction"/>
    <property type="evidence" value="ECO:0007669"/>
    <property type="project" value="UniProtKB-ARBA"/>
</dbReference>
<sequence>MAESPQHLAAVNDHSTDSISSKECSSTSSGGKLDRQIKLINKLTPIDGVFAAVAILILVLCLVGGLTGYFVMQTNFKNSARAQFADESQDFQTTINANIKRVTNDLIVLQTAFKLFDDIDYNTRFVPLVSSLASVVKFDNGSFIMPEYCSFLTYIQVVPFSNQSTYLSTIQSWGGPFANVKSIDTASGSGPDIVRPNYYAITLKYPLDDTIGRNSASDPVRNETLTNAYNTHTIQVSNNTLFLGETQLSGVIVFAPVVRGNVTIGFVSAGFYLSKLLQVSFPLDAKNAIVMLDSDNTVMAVTTRDHSLCTKNCDNISYKDVRNYLSNVMYNDSITVELYNKKYKLIYVSNTVYEDNLKIVPLCSCLIVMLAAEIMLVLVYGYRRVIVAKRVQDLTKQRVEVLEAHRSKLASLLKKSVKSESKSRSIINSIPDLVIVIDRSGKIMQTNNSFDNIFSYNEQEWNLGVNISTILVDSSPNFYETTSEDTVIETNITLRDYTTKKAEVKVASINGDEVETTPITPFPMEKSMQIQKQGDEDDEAYVILIRVKH</sequence>
<name>A0AAW2ZI95_9EUKA</name>
<dbReference type="GO" id="GO:0006355">
    <property type="term" value="P:regulation of DNA-templated transcription"/>
    <property type="evidence" value="ECO:0007669"/>
    <property type="project" value="InterPro"/>
</dbReference>
<dbReference type="PROSITE" id="PS50112">
    <property type="entry name" value="PAS"/>
    <property type="match status" value="1"/>
</dbReference>
<comment type="subcellular location">
    <subcellularLocation>
        <location evidence="1">Membrane</location>
    </subcellularLocation>
</comment>
<keyword evidence="4 6" id="KW-0472">Membrane</keyword>
<reference evidence="9 10" key="1">
    <citation type="submission" date="2024-03" db="EMBL/GenBank/DDBJ databases">
        <title>The Acrasis kona genome and developmental transcriptomes reveal deep origins of eukaryotic multicellular pathways.</title>
        <authorList>
            <person name="Sheikh S."/>
            <person name="Fu C.-J."/>
            <person name="Brown M.W."/>
            <person name="Baldauf S.L."/>
        </authorList>
    </citation>
    <scope>NUCLEOTIDE SEQUENCE [LARGE SCALE GENOMIC DNA]</scope>
    <source>
        <strain evidence="9 10">ATCC MYA-3509</strain>
    </source>
</reference>
<evidence type="ECO:0000256" key="5">
    <source>
        <dbReference type="SAM" id="MobiDB-lite"/>
    </source>
</evidence>
<dbReference type="Pfam" id="PF00989">
    <property type="entry name" value="PAS"/>
    <property type="match status" value="1"/>
</dbReference>
<feature type="domain" description="PAS" evidence="7">
    <location>
        <begin position="419"/>
        <end position="460"/>
    </location>
</feature>
<comment type="caution">
    <text evidence="9">The sequence shown here is derived from an EMBL/GenBank/DDBJ whole genome shotgun (WGS) entry which is preliminary data.</text>
</comment>
<gene>
    <name evidence="9" type="ORF">AKO1_015616</name>
</gene>
<dbReference type="InterPro" id="IPR000014">
    <property type="entry name" value="PAS"/>
</dbReference>
<dbReference type="GO" id="GO:0003824">
    <property type="term" value="F:catalytic activity"/>
    <property type="evidence" value="ECO:0007669"/>
    <property type="project" value="UniProtKB-ARBA"/>
</dbReference>
<dbReference type="InterPro" id="IPR035965">
    <property type="entry name" value="PAS-like_dom_sf"/>
</dbReference>
<feature type="compositionally biased region" description="Low complexity" evidence="5">
    <location>
        <begin position="17"/>
        <end position="29"/>
    </location>
</feature>
<evidence type="ECO:0000256" key="1">
    <source>
        <dbReference type="ARBA" id="ARBA00004370"/>
    </source>
</evidence>
<dbReference type="SUPFAM" id="SSF55785">
    <property type="entry name" value="PYP-like sensor domain (PAS domain)"/>
    <property type="match status" value="1"/>
</dbReference>
<keyword evidence="3 6" id="KW-1133">Transmembrane helix</keyword>
<dbReference type="GO" id="GO:0016020">
    <property type="term" value="C:membrane"/>
    <property type="evidence" value="ECO:0007669"/>
    <property type="project" value="UniProtKB-SubCell"/>
</dbReference>
<feature type="transmembrane region" description="Helical" evidence="6">
    <location>
        <begin position="359"/>
        <end position="382"/>
    </location>
</feature>
<dbReference type="AlphaFoldDB" id="A0AAW2ZI95"/>
<feature type="transmembrane region" description="Helical" evidence="6">
    <location>
        <begin position="251"/>
        <end position="273"/>
    </location>
</feature>
<dbReference type="InterPro" id="IPR006189">
    <property type="entry name" value="CHASE_dom"/>
</dbReference>
<dbReference type="EMBL" id="JAOPGA020001439">
    <property type="protein sequence ID" value="KAL0488451.1"/>
    <property type="molecule type" value="Genomic_DNA"/>
</dbReference>
<dbReference type="Gene3D" id="3.30.450.20">
    <property type="entry name" value="PAS domain"/>
    <property type="match status" value="1"/>
</dbReference>
<dbReference type="Gene3D" id="3.30.450.350">
    <property type="entry name" value="CHASE domain"/>
    <property type="match status" value="1"/>
</dbReference>
<evidence type="ECO:0000256" key="3">
    <source>
        <dbReference type="ARBA" id="ARBA00022989"/>
    </source>
</evidence>
<keyword evidence="10" id="KW-1185">Reference proteome</keyword>
<organism evidence="9 10">
    <name type="scientific">Acrasis kona</name>
    <dbReference type="NCBI Taxonomy" id="1008807"/>
    <lineage>
        <taxon>Eukaryota</taxon>
        <taxon>Discoba</taxon>
        <taxon>Heterolobosea</taxon>
        <taxon>Tetramitia</taxon>
        <taxon>Eutetramitia</taxon>
        <taxon>Acrasidae</taxon>
        <taxon>Acrasis</taxon>
    </lineage>
</organism>
<evidence type="ECO:0000313" key="9">
    <source>
        <dbReference type="EMBL" id="KAL0488451.1"/>
    </source>
</evidence>
<dbReference type="Proteomes" id="UP001431209">
    <property type="component" value="Unassembled WGS sequence"/>
</dbReference>